<evidence type="ECO:0008006" key="4">
    <source>
        <dbReference type="Google" id="ProtNLM"/>
    </source>
</evidence>
<keyword evidence="1" id="KW-0472">Membrane</keyword>
<feature type="transmembrane region" description="Helical" evidence="1">
    <location>
        <begin position="81"/>
        <end position="99"/>
    </location>
</feature>
<evidence type="ECO:0000313" key="2">
    <source>
        <dbReference type="EMBL" id="MFK2930285.1"/>
    </source>
</evidence>
<keyword evidence="3" id="KW-1185">Reference proteome</keyword>
<gene>
    <name evidence="2" type="ORF">ISP14_05705</name>
</gene>
<comment type="caution">
    <text evidence="2">The sequence shown here is derived from an EMBL/GenBank/DDBJ whole genome shotgun (WGS) entry which is preliminary data.</text>
</comment>
<keyword evidence="1" id="KW-0812">Transmembrane</keyword>
<evidence type="ECO:0000313" key="3">
    <source>
        <dbReference type="Proteomes" id="UP001620397"/>
    </source>
</evidence>
<feature type="transmembrane region" description="Helical" evidence="1">
    <location>
        <begin position="57"/>
        <end position="76"/>
    </location>
</feature>
<sequence>MTARLSRTLAPWLLIVLAGLAAVWLRYGLIEPPAMAQICTAAQVPAWCTLRQALVSGFLHDVYGIAAILVAALALLRRAPALAWLAAALGAVALQLYNYEPGALALLIGCLRLVHLQGAGKATARLTPAP</sequence>
<reference evidence="2 3" key="1">
    <citation type="submission" date="2020-10" db="EMBL/GenBank/DDBJ databases">
        <title>Phylogeny of dyella-like bacteria.</title>
        <authorList>
            <person name="Fu J."/>
        </authorList>
    </citation>
    <scope>NUCLEOTIDE SEQUENCE [LARGE SCALE GENOMIC DNA]</scope>
    <source>
        <strain evidence="2 3">DKC-1</strain>
    </source>
</reference>
<keyword evidence="1" id="KW-1133">Transmembrane helix</keyword>
<protein>
    <recommendedName>
        <fullName evidence="4">DUF4267 domain-containing protein</fullName>
    </recommendedName>
</protein>
<dbReference type="RefSeq" id="WP_404537010.1">
    <property type="nucleotide sequence ID" value="NZ_JADIKL010000002.1"/>
</dbReference>
<organism evidence="2 3">
    <name type="scientific">Dyella agri</name>
    <dbReference type="NCBI Taxonomy" id="1926869"/>
    <lineage>
        <taxon>Bacteria</taxon>
        <taxon>Pseudomonadati</taxon>
        <taxon>Pseudomonadota</taxon>
        <taxon>Gammaproteobacteria</taxon>
        <taxon>Lysobacterales</taxon>
        <taxon>Rhodanobacteraceae</taxon>
        <taxon>Dyella</taxon>
    </lineage>
</organism>
<name>A0ABW8KEC5_9GAMM</name>
<dbReference type="Proteomes" id="UP001620397">
    <property type="component" value="Unassembled WGS sequence"/>
</dbReference>
<evidence type="ECO:0000256" key="1">
    <source>
        <dbReference type="SAM" id="Phobius"/>
    </source>
</evidence>
<dbReference type="EMBL" id="JADIKL010000002">
    <property type="protein sequence ID" value="MFK2930285.1"/>
    <property type="molecule type" value="Genomic_DNA"/>
</dbReference>
<accession>A0ABW8KEC5</accession>
<proteinExistence type="predicted"/>